<accession>A0AAX2CLJ2</accession>
<evidence type="ECO:0000313" key="2">
    <source>
        <dbReference type="Proteomes" id="UP000242164"/>
    </source>
</evidence>
<sequence length="118" mass="13969">MMQQQKIKELLERIEVTKKHDVEIDSYEIYLFHKDEIEKGQIGYRYDKNNHSLIGENEGEWKESWIVIGYETDMGDPIFVDTDNALYPIYTANKGREIWEPVCIADSINEIINQLQDK</sequence>
<gene>
    <name evidence="1" type="ORF">BCB44BAC_03764</name>
</gene>
<dbReference type="RefSeq" id="WP_012095811.1">
    <property type="nucleotide sequence ID" value="NZ_CP024096.1"/>
</dbReference>
<evidence type="ECO:0000313" key="1">
    <source>
        <dbReference type="EMBL" id="SCM02950.1"/>
    </source>
</evidence>
<name>A0AAX2CLJ2_9BACI</name>
<proteinExistence type="predicted"/>
<dbReference type="AlphaFoldDB" id="A0AAX2CLJ2"/>
<dbReference type="GeneID" id="33898593"/>
<dbReference type="EMBL" id="FMIK01000048">
    <property type="protein sequence ID" value="SCM02950.1"/>
    <property type="molecule type" value="Genomic_DNA"/>
</dbReference>
<evidence type="ECO:0008006" key="3">
    <source>
        <dbReference type="Google" id="ProtNLM"/>
    </source>
</evidence>
<organism evidence="1 2">
    <name type="scientific">Bacillus cytotoxicus</name>
    <dbReference type="NCBI Taxonomy" id="580165"/>
    <lineage>
        <taxon>Bacteria</taxon>
        <taxon>Bacillati</taxon>
        <taxon>Bacillota</taxon>
        <taxon>Bacilli</taxon>
        <taxon>Bacillales</taxon>
        <taxon>Bacillaceae</taxon>
        <taxon>Bacillus</taxon>
        <taxon>Bacillus cereus group</taxon>
    </lineage>
</organism>
<dbReference type="Proteomes" id="UP000242164">
    <property type="component" value="Unassembled WGS sequence"/>
</dbReference>
<comment type="caution">
    <text evidence="1">The sequence shown here is derived from an EMBL/GenBank/DDBJ whole genome shotgun (WGS) entry which is preliminary data.</text>
</comment>
<protein>
    <recommendedName>
        <fullName evidence="3">Thiamine transporter</fullName>
    </recommendedName>
</protein>
<reference evidence="1 2" key="1">
    <citation type="submission" date="2016-08" db="EMBL/GenBank/DDBJ databases">
        <authorList>
            <person name="Loux V."/>
            <person name="Rue O."/>
        </authorList>
    </citation>
    <scope>NUCLEOTIDE SEQUENCE [LARGE SCALE GENOMIC DNA]</scope>
    <source>
        <strain evidence="1 2">AFSSA_08CEB44bac</strain>
    </source>
</reference>